<dbReference type="SUPFAM" id="SSF102405">
    <property type="entry name" value="MCP/YpsA-like"/>
    <property type="match status" value="1"/>
</dbReference>
<accession>A0A0F8XL75</accession>
<sequence length="184" mass="20458">MKAYAGIGSRETPHDRRAIMLRIAYALRDGGWLLRSGGAVGADTAFARGAHPFGVSISVDKAPFHHLGLPQRAFEIAEDHHPAWHKCSGVARALLARNVVILLGIALDDPVTFVVYWHPENATRGGTLHAIRVAADNAIPAYNVDDIYDDLDVWLPEMERLVDARKRGDDVHVLWERAQNWRSQ</sequence>
<comment type="caution">
    <text evidence="1">The sequence shown here is derived from an EMBL/GenBank/DDBJ whole genome shotgun (WGS) entry which is preliminary data.</text>
</comment>
<evidence type="ECO:0000313" key="1">
    <source>
        <dbReference type="EMBL" id="KKK69698.1"/>
    </source>
</evidence>
<protein>
    <submittedName>
        <fullName evidence="1">Uncharacterized protein</fullName>
    </submittedName>
</protein>
<name>A0A0F8XL75_9ZZZZ</name>
<proteinExistence type="predicted"/>
<reference evidence="1" key="1">
    <citation type="journal article" date="2015" name="Nature">
        <title>Complex archaea that bridge the gap between prokaryotes and eukaryotes.</title>
        <authorList>
            <person name="Spang A."/>
            <person name="Saw J.H."/>
            <person name="Jorgensen S.L."/>
            <person name="Zaremba-Niedzwiedzka K."/>
            <person name="Martijn J."/>
            <person name="Lind A.E."/>
            <person name="van Eijk R."/>
            <person name="Schleper C."/>
            <person name="Guy L."/>
            <person name="Ettema T.J."/>
        </authorList>
    </citation>
    <scope>NUCLEOTIDE SEQUENCE</scope>
</reference>
<organism evidence="1">
    <name type="scientific">marine sediment metagenome</name>
    <dbReference type="NCBI Taxonomy" id="412755"/>
    <lineage>
        <taxon>unclassified sequences</taxon>
        <taxon>metagenomes</taxon>
        <taxon>ecological metagenomes</taxon>
    </lineage>
</organism>
<dbReference type="Gene3D" id="3.40.50.450">
    <property type="match status" value="1"/>
</dbReference>
<dbReference type="AlphaFoldDB" id="A0A0F8XL75"/>
<feature type="non-terminal residue" evidence="1">
    <location>
        <position position="184"/>
    </location>
</feature>
<gene>
    <name evidence="1" type="ORF">LCGC14_2931450</name>
</gene>
<dbReference type="EMBL" id="LAZR01058526">
    <property type="protein sequence ID" value="KKK69698.1"/>
    <property type="molecule type" value="Genomic_DNA"/>
</dbReference>